<dbReference type="EMBL" id="BDIP01003900">
    <property type="protein sequence ID" value="GIQ88257.1"/>
    <property type="molecule type" value="Genomic_DNA"/>
</dbReference>
<keyword evidence="2" id="KW-1185">Reference proteome</keyword>
<protein>
    <submittedName>
        <fullName evidence="1">Uncharacterized protein</fullName>
    </submittedName>
</protein>
<gene>
    <name evidence="1" type="ORF">KIPB_010463</name>
</gene>
<sequence length="153" mass="16395">FTPSMTCLLDIRQALGEDTLARHPFEEVRGAAEKAAVPQAVTDAIERLIAYAKLEGVTCVEFITLLLTLAHPNPAGVIENALAALNVNGERHAPAVIPDVMRGVVATLARFDHRFTPAVLNGLERWLGGIVGVTEGPVEVSWTQLKRAGVLPI</sequence>
<reference evidence="1 2" key="1">
    <citation type="journal article" date="2018" name="PLoS ONE">
        <title>The draft genome of Kipferlia bialata reveals reductive genome evolution in fornicate parasites.</title>
        <authorList>
            <person name="Tanifuji G."/>
            <person name="Takabayashi S."/>
            <person name="Kume K."/>
            <person name="Takagi M."/>
            <person name="Nakayama T."/>
            <person name="Kamikawa R."/>
            <person name="Inagaki Y."/>
            <person name="Hashimoto T."/>
        </authorList>
    </citation>
    <scope>NUCLEOTIDE SEQUENCE [LARGE SCALE GENOMIC DNA]</scope>
    <source>
        <strain evidence="1">NY0173</strain>
    </source>
</reference>
<organism evidence="1 2">
    <name type="scientific">Kipferlia bialata</name>
    <dbReference type="NCBI Taxonomy" id="797122"/>
    <lineage>
        <taxon>Eukaryota</taxon>
        <taxon>Metamonada</taxon>
        <taxon>Carpediemonas-like organisms</taxon>
        <taxon>Kipferlia</taxon>
    </lineage>
</organism>
<evidence type="ECO:0000313" key="2">
    <source>
        <dbReference type="Proteomes" id="UP000265618"/>
    </source>
</evidence>
<proteinExistence type="predicted"/>
<dbReference type="AlphaFoldDB" id="A0A9K3GMD1"/>
<comment type="caution">
    <text evidence="1">The sequence shown here is derived from an EMBL/GenBank/DDBJ whole genome shotgun (WGS) entry which is preliminary data.</text>
</comment>
<accession>A0A9K3GMD1</accession>
<feature type="non-terminal residue" evidence="1">
    <location>
        <position position="1"/>
    </location>
</feature>
<dbReference type="Proteomes" id="UP000265618">
    <property type="component" value="Unassembled WGS sequence"/>
</dbReference>
<evidence type="ECO:0000313" key="1">
    <source>
        <dbReference type="EMBL" id="GIQ88257.1"/>
    </source>
</evidence>
<name>A0A9K3GMD1_9EUKA</name>